<evidence type="ECO:0000256" key="3">
    <source>
        <dbReference type="ARBA" id="ARBA00010008"/>
    </source>
</evidence>
<evidence type="ECO:0000256" key="1">
    <source>
        <dbReference type="ARBA" id="ARBA00001933"/>
    </source>
</evidence>
<dbReference type="HAMAP" id="MF_01693">
    <property type="entry name" value="BioF_aminotrans_2"/>
    <property type="match status" value="1"/>
</dbReference>
<dbReference type="InterPro" id="IPR001917">
    <property type="entry name" value="Aminotrans_II_pyridoxalP_BS"/>
</dbReference>
<dbReference type="RefSeq" id="WP_176068291.1">
    <property type="nucleotide sequence ID" value="NZ_BJTG01000010.1"/>
</dbReference>
<comment type="pathway">
    <text evidence="2">Cofactor biosynthesis; biotin biosynthesis.</text>
</comment>
<evidence type="ECO:0000256" key="10">
    <source>
        <dbReference type="NCBIfam" id="TIGR00858"/>
    </source>
</evidence>
<name>A0A7I9VSP7_9BACT</name>
<dbReference type="EC" id="2.3.1.47" evidence="5 10"/>
<evidence type="ECO:0000256" key="11">
    <source>
        <dbReference type="PIRSR" id="PIRSR604723-51"/>
    </source>
</evidence>
<dbReference type="Gene3D" id="3.40.640.10">
    <property type="entry name" value="Type I PLP-dependent aspartate aminotransferase-like (Major domain)"/>
    <property type="match status" value="1"/>
</dbReference>
<dbReference type="GO" id="GO:0008710">
    <property type="term" value="F:8-amino-7-oxononanoate synthase activity"/>
    <property type="evidence" value="ECO:0007669"/>
    <property type="project" value="UniProtKB-UniRule"/>
</dbReference>
<dbReference type="NCBIfam" id="TIGR00858">
    <property type="entry name" value="bioF"/>
    <property type="match status" value="1"/>
</dbReference>
<comment type="caution">
    <text evidence="13">The sequence shown here is derived from an EMBL/GenBank/DDBJ whole genome shotgun (WGS) entry which is preliminary data.</text>
</comment>
<evidence type="ECO:0000256" key="8">
    <source>
        <dbReference type="ARBA" id="ARBA00022898"/>
    </source>
</evidence>
<dbReference type="PANTHER" id="PTHR13693">
    <property type="entry name" value="CLASS II AMINOTRANSFERASE/8-AMINO-7-OXONONANOATE SYNTHASE"/>
    <property type="match status" value="1"/>
</dbReference>
<dbReference type="InterPro" id="IPR015424">
    <property type="entry name" value="PyrdxlP-dep_Trfase"/>
</dbReference>
<comment type="subunit">
    <text evidence="4">Homodimer.</text>
</comment>
<dbReference type="AlphaFoldDB" id="A0A7I9VSP7"/>
<gene>
    <name evidence="13" type="primary">bioF</name>
    <name evidence="13" type="ORF">AMYX_38500</name>
</gene>
<proteinExistence type="inferred from homology"/>
<evidence type="ECO:0000313" key="14">
    <source>
        <dbReference type="Proteomes" id="UP000503640"/>
    </source>
</evidence>
<dbReference type="GO" id="GO:0030170">
    <property type="term" value="F:pyridoxal phosphate binding"/>
    <property type="evidence" value="ECO:0007669"/>
    <property type="project" value="InterPro"/>
</dbReference>
<dbReference type="InterPro" id="IPR015421">
    <property type="entry name" value="PyrdxlP-dep_Trfase_major"/>
</dbReference>
<comment type="catalytic activity">
    <reaction evidence="9">
        <text>6-carboxyhexanoyl-[ACP] + L-alanine + H(+) = (8S)-8-amino-7-oxononanoate + holo-[ACP] + CO2</text>
        <dbReference type="Rhea" id="RHEA:42288"/>
        <dbReference type="Rhea" id="RHEA-COMP:9685"/>
        <dbReference type="Rhea" id="RHEA-COMP:9955"/>
        <dbReference type="ChEBI" id="CHEBI:15378"/>
        <dbReference type="ChEBI" id="CHEBI:16526"/>
        <dbReference type="ChEBI" id="CHEBI:57972"/>
        <dbReference type="ChEBI" id="CHEBI:64479"/>
        <dbReference type="ChEBI" id="CHEBI:78846"/>
        <dbReference type="ChEBI" id="CHEBI:149468"/>
        <dbReference type="EC" id="2.3.1.47"/>
    </reaction>
</comment>
<organism evidence="13 14">
    <name type="scientific">Anaeromyxobacter diazotrophicus</name>
    <dbReference type="NCBI Taxonomy" id="2590199"/>
    <lineage>
        <taxon>Bacteria</taxon>
        <taxon>Pseudomonadati</taxon>
        <taxon>Myxococcota</taxon>
        <taxon>Myxococcia</taxon>
        <taxon>Myxococcales</taxon>
        <taxon>Cystobacterineae</taxon>
        <taxon>Anaeromyxobacteraceae</taxon>
        <taxon>Anaeromyxobacter</taxon>
    </lineage>
</organism>
<comment type="similarity">
    <text evidence="3">Belongs to the class-II pyridoxal-phosphate-dependent aminotransferase family. BioF subfamily.</text>
</comment>
<dbReference type="CDD" id="cd06454">
    <property type="entry name" value="KBL_like"/>
    <property type="match status" value="1"/>
</dbReference>
<keyword evidence="6" id="KW-0808">Transferase</keyword>
<feature type="modified residue" description="N6-(pyridoxal phosphate)lysine" evidence="11">
    <location>
        <position position="237"/>
    </location>
</feature>
<dbReference type="EMBL" id="BJTG01000010">
    <property type="protein sequence ID" value="GEJ59109.1"/>
    <property type="molecule type" value="Genomic_DNA"/>
</dbReference>
<dbReference type="Proteomes" id="UP000503640">
    <property type="component" value="Unassembled WGS sequence"/>
</dbReference>
<protein>
    <recommendedName>
        <fullName evidence="5 10">8-amino-7-oxononanoate synthase</fullName>
        <ecNumber evidence="5 10">2.3.1.47</ecNumber>
    </recommendedName>
</protein>
<evidence type="ECO:0000256" key="4">
    <source>
        <dbReference type="ARBA" id="ARBA00011738"/>
    </source>
</evidence>
<dbReference type="InterPro" id="IPR004723">
    <property type="entry name" value="AONS_Archaea/Proteobacteria"/>
</dbReference>
<feature type="domain" description="Aminotransferase class I/classII large" evidence="12">
    <location>
        <begin position="42"/>
        <end position="379"/>
    </location>
</feature>
<dbReference type="InterPro" id="IPR050087">
    <property type="entry name" value="AON_synthase_class-II"/>
</dbReference>
<dbReference type="Gene3D" id="3.90.1150.10">
    <property type="entry name" value="Aspartate Aminotransferase, domain 1"/>
    <property type="match status" value="1"/>
</dbReference>
<evidence type="ECO:0000313" key="13">
    <source>
        <dbReference type="EMBL" id="GEJ59109.1"/>
    </source>
</evidence>
<dbReference type="GO" id="GO:0009102">
    <property type="term" value="P:biotin biosynthetic process"/>
    <property type="evidence" value="ECO:0007669"/>
    <property type="project" value="UniProtKB-UniRule"/>
</dbReference>
<dbReference type="PROSITE" id="PS00599">
    <property type="entry name" value="AA_TRANSFER_CLASS_2"/>
    <property type="match status" value="1"/>
</dbReference>
<evidence type="ECO:0000256" key="9">
    <source>
        <dbReference type="ARBA" id="ARBA00047715"/>
    </source>
</evidence>
<evidence type="ECO:0000256" key="6">
    <source>
        <dbReference type="ARBA" id="ARBA00022679"/>
    </source>
</evidence>
<dbReference type="PANTHER" id="PTHR13693:SF100">
    <property type="entry name" value="8-AMINO-7-OXONONANOATE SYNTHASE"/>
    <property type="match status" value="1"/>
</dbReference>
<dbReference type="InterPro" id="IPR015422">
    <property type="entry name" value="PyrdxlP-dep_Trfase_small"/>
</dbReference>
<dbReference type="InterPro" id="IPR022834">
    <property type="entry name" value="AONS_Proteobacteria"/>
</dbReference>
<dbReference type="Pfam" id="PF00155">
    <property type="entry name" value="Aminotran_1_2"/>
    <property type="match status" value="1"/>
</dbReference>
<keyword evidence="8 11" id="KW-0663">Pyridoxal phosphate</keyword>
<comment type="cofactor">
    <cofactor evidence="1 11">
        <name>pyridoxal 5'-phosphate</name>
        <dbReference type="ChEBI" id="CHEBI:597326"/>
    </cofactor>
</comment>
<keyword evidence="14" id="KW-1185">Reference proteome</keyword>
<evidence type="ECO:0000259" key="12">
    <source>
        <dbReference type="Pfam" id="PF00155"/>
    </source>
</evidence>
<reference evidence="14" key="1">
    <citation type="journal article" date="2020" name="Appl. Environ. Microbiol.">
        <title>Diazotrophic Anaeromyxobacter Isolates from Soils.</title>
        <authorList>
            <person name="Masuda Y."/>
            <person name="Yamanaka H."/>
            <person name="Xu Z.X."/>
            <person name="Shiratori Y."/>
            <person name="Aono T."/>
            <person name="Amachi S."/>
            <person name="Senoo K."/>
            <person name="Itoh H."/>
        </authorList>
    </citation>
    <scope>NUCLEOTIDE SEQUENCE [LARGE SCALE GENOMIC DNA]</scope>
    <source>
        <strain evidence="14">R267</strain>
    </source>
</reference>
<evidence type="ECO:0000256" key="2">
    <source>
        <dbReference type="ARBA" id="ARBA00004746"/>
    </source>
</evidence>
<evidence type="ECO:0000256" key="7">
    <source>
        <dbReference type="ARBA" id="ARBA00022756"/>
    </source>
</evidence>
<dbReference type="SUPFAM" id="SSF53383">
    <property type="entry name" value="PLP-dependent transferases"/>
    <property type="match status" value="1"/>
</dbReference>
<keyword evidence="7" id="KW-0093">Biotin biosynthesis</keyword>
<sequence length="389" mass="40188">MPGALSWLDGALAGLSAKGLRRALEPLDGAQGPVVSVGGRALVNLCSNDYLGLAADPRLVAAAVAAAQREGAGAGAARLVAGDLPVHGQLERRLASFKHAEAALLFSSGYHANAGIPAALADREDAIFSDRLNHASLIDGCRLSLAKTHRYPHGDVDALARLLRGTPARRKLVVTDAVFGMDGDAAPLAAIAGLCRDEGAMLYVDEAHATGVLGPTGAGWAEAEGIRPDVLMGTLGKALGSFGAFAAGSANLCEWLTSRARTFIFTTALPPAACGAALAALDVLAAEPDRRARVARLAARMKEGLAALGFDVSRVVAPIFPVVLGEEAVALEASRRMRERGFLVRAIRPPTVPAGTSRLRVSLTAGHTEAQVDAFLAALREVVAGLRRC</sequence>
<evidence type="ECO:0000256" key="5">
    <source>
        <dbReference type="ARBA" id="ARBA00013187"/>
    </source>
</evidence>
<dbReference type="InterPro" id="IPR004839">
    <property type="entry name" value="Aminotransferase_I/II_large"/>
</dbReference>
<accession>A0A7I9VSP7</accession>
<dbReference type="UniPathway" id="UPA00078"/>